<reference evidence="6 7" key="1">
    <citation type="submission" date="2019-02" db="EMBL/GenBank/DDBJ databases">
        <title>Deep-cultivation of Planctomycetes and their phenomic and genomic characterization uncovers novel biology.</title>
        <authorList>
            <person name="Wiegand S."/>
            <person name="Jogler M."/>
            <person name="Boedeker C."/>
            <person name="Pinto D."/>
            <person name="Vollmers J."/>
            <person name="Rivas-Marin E."/>
            <person name="Kohn T."/>
            <person name="Peeters S.H."/>
            <person name="Heuer A."/>
            <person name="Rast P."/>
            <person name="Oberbeckmann S."/>
            <person name="Bunk B."/>
            <person name="Jeske O."/>
            <person name="Meyerdierks A."/>
            <person name="Storesund J.E."/>
            <person name="Kallscheuer N."/>
            <person name="Luecker S."/>
            <person name="Lage O.M."/>
            <person name="Pohl T."/>
            <person name="Merkel B.J."/>
            <person name="Hornburger P."/>
            <person name="Mueller R.-W."/>
            <person name="Bruemmer F."/>
            <person name="Labrenz M."/>
            <person name="Spormann A.M."/>
            <person name="Op Den Camp H."/>
            <person name="Overmann J."/>
            <person name="Amann R."/>
            <person name="Jetten M.S.M."/>
            <person name="Mascher T."/>
            <person name="Medema M.H."/>
            <person name="Devos D.P."/>
            <person name="Kaster A.-K."/>
            <person name="Ovreas L."/>
            <person name="Rohde M."/>
            <person name="Galperin M.Y."/>
            <person name="Jogler C."/>
        </authorList>
    </citation>
    <scope>NUCLEOTIDE SEQUENCE [LARGE SCALE GENOMIC DNA]</scope>
    <source>
        <strain evidence="6 7">Pla144</strain>
    </source>
</reference>
<feature type="chain" id="PRO_5022698079" evidence="4">
    <location>
        <begin position="28"/>
        <end position="353"/>
    </location>
</feature>
<dbReference type="PROSITE" id="PS50222">
    <property type="entry name" value="EF_HAND_2"/>
    <property type="match status" value="2"/>
</dbReference>
<keyword evidence="4" id="KW-0732">Signal</keyword>
<dbReference type="Proteomes" id="UP000318437">
    <property type="component" value="Unassembled WGS sequence"/>
</dbReference>
<evidence type="ECO:0000313" key="6">
    <source>
        <dbReference type="EMBL" id="TWU24664.1"/>
    </source>
</evidence>
<dbReference type="InterPro" id="IPR018247">
    <property type="entry name" value="EF_Hand_1_Ca_BS"/>
</dbReference>
<evidence type="ECO:0000256" key="4">
    <source>
        <dbReference type="SAM" id="SignalP"/>
    </source>
</evidence>
<dbReference type="AlphaFoldDB" id="A0A5C6CMH1"/>
<dbReference type="PANTHER" id="PTHR10827">
    <property type="entry name" value="RETICULOCALBIN"/>
    <property type="match status" value="1"/>
</dbReference>
<evidence type="ECO:0000313" key="7">
    <source>
        <dbReference type="Proteomes" id="UP000318437"/>
    </source>
</evidence>
<keyword evidence="2" id="KW-0677">Repeat</keyword>
<dbReference type="Pfam" id="PF13202">
    <property type="entry name" value="EF-hand_5"/>
    <property type="match status" value="4"/>
</dbReference>
<evidence type="ECO:0000259" key="5">
    <source>
        <dbReference type="PROSITE" id="PS50222"/>
    </source>
</evidence>
<feature type="region of interest" description="Disordered" evidence="3">
    <location>
        <begin position="332"/>
        <end position="353"/>
    </location>
</feature>
<dbReference type="SUPFAM" id="SSF47473">
    <property type="entry name" value="EF-hand"/>
    <property type="match status" value="2"/>
</dbReference>
<proteinExistence type="predicted"/>
<dbReference type="SMART" id="SM00054">
    <property type="entry name" value="EFh"/>
    <property type="match status" value="3"/>
</dbReference>
<keyword evidence="7" id="KW-1185">Reference proteome</keyword>
<gene>
    <name evidence="6" type="ORF">Pla144_35500</name>
</gene>
<dbReference type="InterPro" id="IPR002048">
    <property type="entry name" value="EF_hand_dom"/>
</dbReference>
<keyword evidence="1" id="KW-0479">Metal-binding</keyword>
<dbReference type="EMBL" id="SJPS01000005">
    <property type="protein sequence ID" value="TWU24664.1"/>
    <property type="molecule type" value="Genomic_DNA"/>
</dbReference>
<protein>
    <submittedName>
        <fullName evidence="6">Transaldolase/EF-hand domain-containing protein</fullName>
    </submittedName>
</protein>
<evidence type="ECO:0000256" key="1">
    <source>
        <dbReference type="ARBA" id="ARBA00022723"/>
    </source>
</evidence>
<name>A0A5C6CMH1_9BACT</name>
<feature type="signal peptide" evidence="4">
    <location>
        <begin position="1"/>
        <end position="27"/>
    </location>
</feature>
<dbReference type="PROSITE" id="PS00018">
    <property type="entry name" value="EF_HAND_1"/>
    <property type="match status" value="3"/>
</dbReference>
<dbReference type="OrthoDB" id="213507at2"/>
<feature type="domain" description="EF-hand" evidence="5">
    <location>
        <begin position="51"/>
        <end position="86"/>
    </location>
</feature>
<dbReference type="GO" id="GO:0005509">
    <property type="term" value="F:calcium ion binding"/>
    <property type="evidence" value="ECO:0007669"/>
    <property type="project" value="InterPro"/>
</dbReference>
<dbReference type="PANTHER" id="PTHR10827:SF98">
    <property type="entry name" value="45 KDA CALCIUM-BINDING PROTEIN"/>
    <property type="match status" value="1"/>
</dbReference>
<sequence length="353" mass="39398" precursor="true">MPAYPTRTRAIVAVLLALALSTSPVNAESDLFARLDTDGDGQIATSEIPDEHATLFRRLLRTADANSDGLLSAKEFREGISPTRPEKPLTEKGNAEFPGADALLLILAWMDENSDLTIKAEEVPPHLKPFYDQVQQQLKSKDSSQFRVRQLQQQSPGFAQQALRYSQRQKIDVELELSLLSDQQHAMVERLRKNVEPGQALASADNAEALFARLDQDGDGVILIADLPEGPRERFAEMLERADHNSDQRITEEEFLSFRGQAAKMTANKPVRPQSARRVAQLLRRADRNGDGQLTRREAPPFIAERFDKVDSNGDGLLNHQELSQLLMLQSVSAKASRPTNEDRTNSSIRPKN</sequence>
<comment type="caution">
    <text evidence="6">The sequence shown here is derived from an EMBL/GenBank/DDBJ whole genome shotgun (WGS) entry which is preliminary data.</text>
</comment>
<dbReference type="InterPro" id="IPR011992">
    <property type="entry name" value="EF-hand-dom_pair"/>
</dbReference>
<feature type="domain" description="EF-hand" evidence="5">
    <location>
        <begin position="298"/>
        <end position="333"/>
    </location>
</feature>
<evidence type="ECO:0000256" key="3">
    <source>
        <dbReference type="SAM" id="MobiDB-lite"/>
    </source>
</evidence>
<dbReference type="Gene3D" id="1.10.238.10">
    <property type="entry name" value="EF-hand"/>
    <property type="match status" value="3"/>
</dbReference>
<organism evidence="6 7">
    <name type="scientific">Bythopirellula polymerisocia</name>
    <dbReference type="NCBI Taxonomy" id="2528003"/>
    <lineage>
        <taxon>Bacteria</taxon>
        <taxon>Pseudomonadati</taxon>
        <taxon>Planctomycetota</taxon>
        <taxon>Planctomycetia</taxon>
        <taxon>Pirellulales</taxon>
        <taxon>Lacipirellulaceae</taxon>
        <taxon>Bythopirellula</taxon>
    </lineage>
</organism>
<dbReference type="RefSeq" id="WP_146451889.1">
    <property type="nucleotide sequence ID" value="NZ_SJPS01000005.1"/>
</dbReference>
<accession>A0A5C6CMH1</accession>
<evidence type="ECO:0000256" key="2">
    <source>
        <dbReference type="ARBA" id="ARBA00022737"/>
    </source>
</evidence>